<keyword evidence="7 12" id="KW-0521">NADP</keyword>
<dbReference type="AlphaFoldDB" id="A0A363NLD2"/>
<keyword evidence="4 12" id="KW-0028">Amino-acid biosynthesis</keyword>
<dbReference type="GO" id="GO:0004477">
    <property type="term" value="F:methenyltetrahydrofolate cyclohydrolase activity"/>
    <property type="evidence" value="ECO:0007669"/>
    <property type="project" value="UniProtKB-UniRule"/>
</dbReference>
<comment type="caution">
    <text evidence="15">The sequence shown here is derived from an EMBL/GenBank/DDBJ whole genome shotgun (WGS) entry which is preliminary data.</text>
</comment>
<dbReference type="InterPro" id="IPR020867">
    <property type="entry name" value="THF_DH/CycHdrlase_CS"/>
</dbReference>
<dbReference type="InterPro" id="IPR000672">
    <property type="entry name" value="THF_DH/CycHdrlase"/>
</dbReference>
<evidence type="ECO:0000256" key="5">
    <source>
        <dbReference type="ARBA" id="ARBA00022755"/>
    </source>
</evidence>
<keyword evidence="16" id="KW-1185">Reference proteome</keyword>
<evidence type="ECO:0000256" key="6">
    <source>
        <dbReference type="ARBA" id="ARBA00022801"/>
    </source>
</evidence>
<keyword evidence="9 12" id="KW-0368">Histidine biosynthesis</keyword>
<keyword evidence="11 12" id="KW-0511">Multifunctional enzyme</keyword>
<dbReference type="SUPFAM" id="SSF51735">
    <property type="entry name" value="NAD(P)-binding Rossmann-fold domains"/>
    <property type="match status" value="1"/>
</dbReference>
<dbReference type="HAMAP" id="MF_01576">
    <property type="entry name" value="THF_DHG_CYH"/>
    <property type="match status" value="1"/>
</dbReference>
<evidence type="ECO:0000313" key="15">
    <source>
        <dbReference type="EMBL" id="PUV21592.1"/>
    </source>
</evidence>
<dbReference type="InterPro" id="IPR036291">
    <property type="entry name" value="NAD(P)-bd_dom_sf"/>
</dbReference>
<dbReference type="UniPathway" id="UPA00193"/>
<evidence type="ECO:0000256" key="12">
    <source>
        <dbReference type="HAMAP-Rule" id="MF_01576"/>
    </source>
</evidence>
<gene>
    <name evidence="12" type="primary">folD</name>
    <name evidence="15" type="ORF">DCO56_24900</name>
</gene>
<comment type="pathway">
    <text evidence="1 12">One-carbon metabolism; tetrahydrofolate interconversion.</text>
</comment>
<name>A0A363NLD2_9SPHI</name>
<dbReference type="InterPro" id="IPR046346">
    <property type="entry name" value="Aminoacid_DH-like_N_sf"/>
</dbReference>
<feature type="binding site" evidence="12">
    <location>
        <begin position="164"/>
        <end position="166"/>
    </location>
    <ligand>
        <name>NADP(+)</name>
        <dbReference type="ChEBI" id="CHEBI:58349"/>
    </ligand>
</feature>
<dbReference type="Gene3D" id="3.40.50.10860">
    <property type="entry name" value="Leucine Dehydrogenase, chain A, domain 1"/>
    <property type="match status" value="1"/>
</dbReference>
<comment type="similarity">
    <text evidence="12">Belongs to the tetrahydrofolate dehydrogenase/cyclohydrolase family.</text>
</comment>
<dbReference type="PANTHER" id="PTHR48099:SF5">
    <property type="entry name" value="C-1-TETRAHYDROFOLATE SYNTHASE, CYTOPLASMIC"/>
    <property type="match status" value="1"/>
</dbReference>
<reference evidence="15 16" key="1">
    <citation type="submission" date="2018-04" db="EMBL/GenBank/DDBJ databases">
        <title>Sphingobacterium sp. M46 Genome.</title>
        <authorList>
            <person name="Cheng J."/>
            <person name="Li Y."/>
        </authorList>
    </citation>
    <scope>NUCLEOTIDE SEQUENCE [LARGE SCALE GENOMIC DNA]</scope>
    <source>
        <strain evidence="15 16">M46</strain>
    </source>
</reference>
<comment type="caution">
    <text evidence="12">Lacks conserved residue(s) required for the propagation of feature annotation.</text>
</comment>
<comment type="function">
    <text evidence="12">Catalyzes the oxidation of 5,10-methylenetetrahydrofolate to 5,10-methenyltetrahydrofolate and then the hydrolysis of 5,10-methenyltetrahydrofolate to 10-formyltetrahydrofolate.</text>
</comment>
<dbReference type="SUPFAM" id="SSF53223">
    <property type="entry name" value="Aminoacid dehydrogenase-like, N-terminal domain"/>
    <property type="match status" value="1"/>
</dbReference>
<evidence type="ECO:0000256" key="4">
    <source>
        <dbReference type="ARBA" id="ARBA00022605"/>
    </source>
</evidence>
<feature type="domain" description="Tetrahydrofolate dehydrogenase/cyclohydrolase NAD(P)-binding" evidence="14">
    <location>
        <begin position="138"/>
        <end position="288"/>
    </location>
</feature>
<dbReference type="Proteomes" id="UP000250831">
    <property type="component" value="Unassembled WGS sequence"/>
</dbReference>
<dbReference type="EC" id="1.5.1.5" evidence="12"/>
<dbReference type="Gene3D" id="3.40.50.720">
    <property type="entry name" value="NAD(P)-binding Rossmann-like Domain"/>
    <property type="match status" value="1"/>
</dbReference>
<dbReference type="GO" id="GO:0005829">
    <property type="term" value="C:cytosol"/>
    <property type="evidence" value="ECO:0007669"/>
    <property type="project" value="TreeGrafter"/>
</dbReference>
<comment type="catalytic activity">
    <reaction evidence="12">
        <text>(6R)-5,10-methylene-5,6,7,8-tetrahydrofolate + NADP(+) = (6R)-5,10-methenyltetrahydrofolate + NADPH</text>
        <dbReference type="Rhea" id="RHEA:22812"/>
        <dbReference type="ChEBI" id="CHEBI:15636"/>
        <dbReference type="ChEBI" id="CHEBI:57455"/>
        <dbReference type="ChEBI" id="CHEBI:57783"/>
        <dbReference type="ChEBI" id="CHEBI:58349"/>
        <dbReference type="EC" id="1.5.1.5"/>
    </reaction>
</comment>
<evidence type="ECO:0000256" key="10">
    <source>
        <dbReference type="ARBA" id="ARBA00023167"/>
    </source>
</evidence>
<dbReference type="InterPro" id="IPR020630">
    <property type="entry name" value="THF_DH/CycHdrlase_cat_dom"/>
</dbReference>
<evidence type="ECO:0000256" key="3">
    <source>
        <dbReference type="ARBA" id="ARBA00022563"/>
    </source>
</evidence>
<comment type="subunit">
    <text evidence="2 12">Homodimer.</text>
</comment>
<accession>A0A363NLD2</accession>
<dbReference type="PRINTS" id="PR00085">
    <property type="entry name" value="THFDHDRGNASE"/>
</dbReference>
<evidence type="ECO:0000256" key="2">
    <source>
        <dbReference type="ARBA" id="ARBA00011738"/>
    </source>
</evidence>
<dbReference type="InterPro" id="IPR020631">
    <property type="entry name" value="THF_DH/CycHdrlase_NAD-bd_dom"/>
</dbReference>
<evidence type="ECO:0000313" key="16">
    <source>
        <dbReference type="Proteomes" id="UP000250831"/>
    </source>
</evidence>
<keyword evidence="6 12" id="KW-0378">Hydrolase</keyword>
<dbReference type="RefSeq" id="WP_108636417.1">
    <property type="nucleotide sequence ID" value="NZ_QCXX01000009.1"/>
</dbReference>
<dbReference type="GO" id="GO:0006164">
    <property type="term" value="P:purine nucleotide biosynthetic process"/>
    <property type="evidence" value="ECO:0007669"/>
    <property type="project" value="UniProtKB-KW"/>
</dbReference>
<dbReference type="GO" id="GO:0004488">
    <property type="term" value="F:methylenetetrahydrofolate dehydrogenase (NADP+) activity"/>
    <property type="evidence" value="ECO:0007669"/>
    <property type="project" value="UniProtKB-UniRule"/>
</dbReference>
<dbReference type="PANTHER" id="PTHR48099">
    <property type="entry name" value="C-1-TETRAHYDROFOLATE SYNTHASE, CYTOPLASMIC-RELATED"/>
    <property type="match status" value="1"/>
</dbReference>
<evidence type="ECO:0000256" key="7">
    <source>
        <dbReference type="ARBA" id="ARBA00022857"/>
    </source>
</evidence>
<dbReference type="EMBL" id="QCXX01000009">
    <property type="protein sequence ID" value="PUV21592.1"/>
    <property type="molecule type" value="Genomic_DNA"/>
</dbReference>
<feature type="binding site" evidence="12">
    <location>
        <position position="234"/>
    </location>
    <ligand>
        <name>NADP(+)</name>
        <dbReference type="ChEBI" id="CHEBI:58349"/>
    </ligand>
</feature>
<dbReference type="OrthoDB" id="9803580at2"/>
<keyword evidence="3 12" id="KW-0554">One-carbon metabolism</keyword>
<dbReference type="PROSITE" id="PS00766">
    <property type="entry name" value="THF_DHG_CYH_1"/>
    <property type="match status" value="1"/>
</dbReference>
<evidence type="ECO:0000256" key="11">
    <source>
        <dbReference type="ARBA" id="ARBA00023268"/>
    </source>
</evidence>
<feature type="domain" description="Tetrahydrofolate dehydrogenase/cyclohydrolase catalytic" evidence="13">
    <location>
        <begin position="4"/>
        <end position="119"/>
    </location>
</feature>
<comment type="catalytic activity">
    <reaction evidence="12">
        <text>(6R)-5,10-methenyltetrahydrofolate + H2O = (6R)-10-formyltetrahydrofolate + H(+)</text>
        <dbReference type="Rhea" id="RHEA:23700"/>
        <dbReference type="ChEBI" id="CHEBI:15377"/>
        <dbReference type="ChEBI" id="CHEBI:15378"/>
        <dbReference type="ChEBI" id="CHEBI:57455"/>
        <dbReference type="ChEBI" id="CHEBI:195366"/>
        <dbReference type="EC" id="3.5.4.9"/>
    </reaction>
</comment>
<dbReference type="EC" id="3.5.4.9" evidence="12"/>
<dbReference type="CDD" id="cd01080">
    <property type="entry name" value="NAD_bind_m-THF_DH_Cyclohyd"/>
    <property type="match status" value="1"/>
</dbReference>
<keyword evidence="10 12" id="KW-0486">Methionine biosynthesis</keyword>
<evidence type="ECO:0000256" key="9">
    <source>
        <dbReference type="ARBA" id="ARBA00023102"/>
    </source>
</evidence>
<dbReference type="GO" id="GO:0000105">
    <property type="term" value="P:L-histidine biosynthetic process"/>
    <property type="evidence" value="ECO:0007669"/>
    <property type="project" value="UniProtKB-KW"/>
</dbReference>
<keyword evidence="8 12" id="KW-0560">Oxidoreductase</keyword>
<keyword evidence="5 12" id="KW-0658">Purine biosynthesis</keyword>
<evidence type="ECO:0000259" key="13">
    <source>
        <dbReference type="Pfam" id="PF00763"/>
    </source>
</evidence>
<evidence type="ECO:0000259" key="14">
    <source>
        <dbReference type="Pfam" id="PF02882"/>
    </source>
</evidence>
<organism evidence="15 16">
    <name type="scientific">Sphingobacterium athyrii</name>
    <dbReference type="NCBI Taxonomy" id="2152717"/>
    <lineage>
        <taxon>Bacteria</taxon>
        <taxon>Pseudomonadati</taxon>
        <taxon>Bacteroidota</taxon>
        <taxon>Sphingobacteriia</taxon>
        <taxon>Sphingobacteriales</taxon>
        <taxon>Sphingobacteriaceae</taxon>
        <taxon>Sphingobacterium</taxon>
    </lineage>
</organism>
<evidence type="ECO:0000256" key="1">
    <source>
        <dbReference type="ARBA" id="ARBA00004777"/>
    </source>
</evidence>
<proteinExistence type="inferred from homology"/>
<evidence type="ECO:0000256" key="8">
    <source>
        <dbReference type="ARBA" id="ARBA00023002"/>
    </source>
</evidence>
<dbReference type="Pfam" id="PF00763">
    <property type="entry name" value="THF_DHG_CYH"/>
    <property type="match status" value="1"/>
</dbReference>
<dbReference type="FunFam" id="3.40.50.10860:FF:000005">
    <property type="entry name" value="C-1-tetrahydrofolate synthase, cytoplasmic, putative"/>
    <property type="match status" value="1"/>
</dbReference>
<dbReference type="GO" id="GO:0035999">
    <property type="term" value="P:tetrahydrofolate interconversion"/>
    <property type="evidence" value="ECO:0007669"/>
    <property type="project" value="UniProtKB-UniRule"/>
</dbReference>
<dbReference type="GO" id="GO:0009086">
    <property type="term" value="P:methionine biosynthetic process"/>
    <property type="evidence" value="ECO:0007669"/>
    <property type="project" value="UniProtKB-KW"/>
</dbReference>
<sequence>MNLLDGKLVSEKIKEQIALDAAEFTTQTGRKPHLVAILVGNDGGSETYVASKMRNCQLVGFESTNIRYDETITEEELIAKVKEINKDDSIDGLIVQLPLPKHIDPDKITEAIDYRKDVDGFHPVNLGRMQRNLPCFIPATPYGIMLMLDYYKIETAGKHAVVVGRSNIVGSPMSILLARNANPGNCTVTLTHSRTKDLKTEILRGDIVVAAIGRKNFVTADMVKEGAVVIDVGINRETSTETKSGFKLYGDVDFTHVAPKASWITPVPGGVGLMTIVGLLKNTLEAAKGTIYPKH</sequence>
<protein>
    <recommendedName>
        <fullName evidence="12">Bifunctional protein FolD</fullName>
    </recommendedName>
    <domain>
        <recommendedName>
            <fullName evidence="12">Methylenetetrahydrofolate dehydrogenase</fullName>
            <ecNumber evidence="12">1.5.1.5</ecNumber>
        </recommendedName>
    </domain>
    <domain>
        <recommendedName>
            <fullName evidence="12">Methenyltetrahydrofolate cyclohydrolase</fullName>
            <ecNumber evidence="12">3.5.4.9</ecNumber>
        </recommendedName>
    </domain>
</protein>
<dbReference type="FunFam" id="3.40.50.720:FF:000189">
    <property type="entry name" value="Bifunctional protein FolD"/>
    <property type="match status" value="1"/>
</dbReference>
<dbReference type="Pfam" id="PF02882">
    <property type="entry name" value="THF_DHG_CYH_C"/>
    <property type="match status" value="1"/>
</dbReference>